<organism evidence="11 12">
    <name type="scientific">Marvinbryantia formatexigens DSM 14469</name>
    <dbReference type="NCBI Taxonomy" id="478749"/>
    <lineage>
        <taxon>Bacteria</taxon>
        <taxon>Bacillati</taxon>
        <taxon>Bacillota</taxon>
        <taxon>Clostridia</taxon>
        <taxon>Lachnospirales</taxon>
        <taxon>Lachnospiraceae</taxon>
        <taxon>Marvinbryantia</taxon>
    </lineage>
</organism>
<dbReference type="GO" id="GO:0046933">
    <property type="term" value="F:proton-transporting ATP synthase activity, rotational mechanism"/>
    <property type="evidence" value="ECO:0007669"/>
    <property type="project" value="UniProtKB-UniRule"/>
</dbReference>
<dbReference type="RefSeq" id="WP_006861581.1">
    <property type="nucleotide sequence ID" value="NZ_ACCL02000007.1"/>
</dbReference>
<dbReference type="STRING" id="168384.SAMN05660368_01107"/>
<dbReference type="PANTHER" id="PTHR11693:SF22">
    <property type="entry name" value="ATP SYNTHASE SUBUNIT GAMMA, MITOCHONDRIAL"/>
    <property type="match status" value="1"/>
</dbReference>
<dbReference type="GO" id="GO:0005524">
    <property type="term" value="F:ATP binding"/>
    <property type="evidence" value="ECO:0007669"/>
    <property type="project" value="UniProtKB-UniRule"/>
</dbReference>
<keyword evidence="8 10" id="KW-0139">CF(1)</keyword>
<protein>
    <recommendedName>
        <fullName evidence="10">ATP synthase gamma chain</fullName>
    </recommendedName>
    <alternativeName>
        <fullName evidence="10">ATP synthase F1 sector gamma subunit</fullName>
    </alternativeName>
    <alternativeName>
        <fullName evidence="10">F-ATPase gamma subunit</fullName>
    </alternativeName>
</protein>
<evidence type="ECO:0000256" key="2">
    <source>
        <dbReference type="ARBA" id="ARBA00004170"/>
    </source>
</evidence>
<dbReference type="InterPro" id="IPR023632">
    <property type="entry name" value="ATP_synth_F1_gsu_CS"/>
</dbReference>
<keyword evidence="12" id="KW-1185">Reference proteome</keyword>
<evidence type="ECO:0000256" key="7">
    <source>
        <dbReference type="ARBA" id="ARBA00023136"/>
    </source>
</evidence>
<dbReference type="Pfam" id="PF00231">
    <property type="entry name" value="ATP-synt"/>
    <property type="match status" value="1"/>
</dbReference>
<name>C6LDT9_9FIRM</name>
<dbReference type="InterPro" id="IPR035968">
    <property type="entry name" value="ATP_synth_F1_ATPase_gsu"/>
</dbReference>
<sequence length="297" mass="34070">MANSKEIQERMNGIRDTLKITNAMYLISSSKLRKARKNQQLVEDYFQTICNTIGDILNHMPQMEHIYLESAGQEKKGRSRRAYIVITADKGLAGAYNLNVIKLAEQEIEKYPDAKLFVIGQIGKHYFEEKNIPIEEGFLYSSQNPSLQRARNITVEVLEQFHEGRIDEVFILYTKMKNALQSEAVMMQLLPLSREQFRKRGNESRHTESFFPDARSVFNQIAPITMHGIIFSAMTESWCAELNDRMTAMDGASKSAKEMIAALKLAYNRTRQYSITQEITEVSAGAKAQKKKKARRK</sequence>
<comment type="subunit">
    <text evidence="10">F-type ATPases have 2 components, CF(1) - the catalytic core - and CF(0) - the membrane proton channel. CF(1) has five subunits: alpha(3), beta(3), gamma(1), delta(1), epsilon(1). CF(0) has three main subunits: a, b and c.</text>
</comment>
<dbReference type="PROSITE" id="PS00153">
    <property type="entry name" value="ATPASE_GAMMA"/>
    <property type="match status" value="1"/>
</dbReference>
<dbReference type="Proteomes" id="UP000005561">
    <property type="component" value="Unassembled WGS sequence"/>
</dbReference>
<reference evidence="11" key="1">
    <citation type="submission" date="2009-07" db="EMBL/GenBank/DDBJ databases">
        <authorList>
            <person name="Weinstock G."/>
            <person name="Sodergren E."/>
            <person name="Clifton S."/>
            <person name="Fulton L."/>
            <person name="Fulton B."/>
            <person name="Courtney L."/>
            <person name="Fronick C."/>
            <person name="Harrison M."/>
            <person name="Strong C."/>
            <person name="Farmer C."/>
            <person name="Delahaunty K."/>
            <person name="Markovic C."/>
            <person name="Hall O."/>
            <person name="Minx P."/>
            <person name="Tomlinson C."/>
            <person name="Mitreva M."/>
            <person name="Nelson J."/>
            <person name="Hou S."/>
            <person name="Wollam A."/>
            <person name="Pepin K.H."/>
            <person name="Johnson M."/>
            <person name="Bhonagiri V."/>
            <person name="Nash W.E."/>
            <person name="Warren W."/>
            <person name="Chinwalla A."/>
            <person name="Mardis E.R."/>
            <person name="Wilson R.K."/>
        </authorList>
    </citation>
    <scope>NUCLEOTIDE SEQUENCE [LARGE SCALE GENOMIC DNA]</scope>
    <source>
        <strain evidence="11">DSM 14469</strain>
    </source>
</reference>
<accession>C6LDT9</accession>
<evidence type="ECO:0000313" key="11">
    <source>
        <dbReference type="EMBL" id="EET61143.1"/>
    </source>
</evidence>
<comment type="similarity">
    <text evidence="3 10">Belongs to the ATPase gamma chain family.</text>
</comment>
<comment type="subcellular location">
    <subcellularLocation>
        <location evidence="10">Cell membrane</location>
        <topology evidence="10">Peripheral membrane protein</topology>
    </subcellularLocation>
    <subcellularLocation>
        <location evidence="2">Membrane</location>
        <topology evidence="2">Peripheral membrane protein</topology>
    </subcellularLocation>
</comment>
<keyword evidence="6 10" id="KW-0406">Ion transport</keyword>
<dbReference type="eggNOG" id="COG0224">
    <property type="taxonomic scope" value="Bacteria"/>
</dbReference>
<evidence type="ECO:0000256" key="3">
    <source>
        <dbReference type="ARBA" id="ARBA00007681"/>
    </source>
</evidence>
<dbReference type="GO" id="GO:0005886">
    <property type="term" value="C:plasma membrane"/>
    <property type="evidence" value="ECO:0007669"/>
    <property type="project" value="UniProtKB-SubCell"/>
</dbReference>
<comment type="caution">
    <text evidence="11">The sequence shown here is derived from an EMBL/GenBank/DDBJ whole genome shotgun (WGS) entry which is preliminary data.</text>
</comment>
<evidence type="ECO:0000256" key="5">
    <source>
        <dbReference type="ARBA" id="ARBA00022781"/>
    </source>
</evidence>
<keyword evidence="9 10" id="KW-0066">ATP synthesis</keyword>
<dbReference type="GO" id="GO:0042777">
    <property type="term" value="P:proton motive force-driven plasma membrane ATP synthesis"/>
    <property type="evidence" value="ECO:0007669"/>
    <property type="project" value="UniProtKB-UniRule"/>
</dbReference>
<keyword evidence="4 10" id="KW-0813">Transport</keyword>
<keyword evidence="7 10" id="KW-0472">Membrane</keyword>
<dbReference type="Gene3D" id="1.10.287.80">
    <property type="entry name" value="ATP synthase, gamma subunit, helix hairpin domain"/>
    <property type="match status" value="1"/>
</dbReference>
<dbReference type="GO" id="GO:0045259">
    <property type="term" value="C:proton-transporting ATP synthase complex"/>
    <property type="evidence" value="ECO:0007669"/>
    <property type="project" value="UniProtKB-KW"/>
</dbReference>
<evidence type="ECO:0000256" key="9">
    <source>
        <dbReference type="ARBA" id="ARBA00023310"/>
    </source>
</evidence>
<dbReference type="CDD" id="cd12151">
    <property type="entry name" value="F1-ATPase_gamma"/>
    <property type="match status" value="1"/>
</dbReference>
<keyword evidence="10" id="KW-1003">Cell membrane</keyword>
<evidence type="ECO:0000256" key="4">
    <source>
        <dbReference type="ARBA" id="ARBA00022448"/>
    </source>
</evidence>
<dbReference type="InterPro" id="IPR000131">
    <property type="entry name" value="ATP_synth_F1_gsu"/>
</dbReference>
<proteinExistence type="inferred from homology"/>
<dbReference type="NCBIfam" id="TIGR01146">
    <property type="entry name" value="ATPsyn_F1gamma"/>
    <property type="match status" value="1"/>
</dbReference>
<comment type="function">
    <text evidence="1 10">Produces ATP from ADP in the presence of a proton gradient across the membrane. The gamma chain is believed to be important in regulating ATPase activity and the flow of protons through the CF(0) complex.</text>
</comment>
<dbReference type="Gene3D" id="3.40.1380.10">
    <property type="match status" value="1"/>
</dbReference>
<evidence type="ECO:0000256" key="10">
    <source>
        <dbReference type="HAMAP-Rule" id="MF_00815"/>
    </source>
</evidence>
<evidence type="ECO:0000313" key="12">
    <source>
        <dbReference type="Proteomes" id="UP000005561"/>
    </source>
</evidence>
<dbReference type="PANTHER" id="PTHR11693">
    <property type="entry name" value="ATP SYNTHASE GAMMA CHAIN"/>
    <property type="match status" value="1"/>
</dbReference>
<dbReference type="EMBL" id="ACCL02000007">
    <property type="protein sequence ID" value="EET61143.1"/>
    <property type="molecule type" value="Genomic_DNA"/>
</dbReference>
<gene>
    <name evidence="10" type="primary">atpG</name>
    <name evidence="11" type="ORF">BRYFOR_06788</name>
</gene>
<evidence type="ECO:0000256" key="6">
    <source>
        <dbReference type="ARBA" id="ARBA00023065"/>
    </source>
</evidence>
<dbReference type="AlphaFoldDB" id="C6LDT9"/>
<dbReference type="PRINTS" id="PR00126">
    <property type="entry name" value="ATPASEGAMMA"/>
</dbReference>
<keyword evidence="5 10" id="KW-0375">Hydrogen ion transport</keyword>
<dbReference type="OrthoDB" id="9812769at2"/>
<evidence type="ECO:0000256" key="8">
    <source>
        <dbReference type="ARBA" id="ARBA00023196"/>
    </source>
</evidence>
<dbReference type="HAMAP" id="MF_00815">
    <property type="entry name" value="ATP_synth_gamma_bact"/>
    <property type="match status" value="1"/>
</dbReference>
<evidence type="ECO:0000256" key="1">
    <source>
        <dbReference type="ARBA" id="ARBA00003456"/>
    </source>
</evidence>
<dbReference type="SUPFAM" id="SSF52943">
    <property type="entry name" value="ATP synthase (F1-ATPase), gamma subunit"/>
    <property type="match status" value="1"/>
</dbReference>